<dbReference type="Gene3D" id="1.10.510.10">
    <property type="entry name" value="Transferase(Phosphotransferase) domain 1"/>
    <property type="match status" value="1"/>
</dbReference>
<proteinExistence type="predicted"/>
<dbReference type="SUPFAM" id="SSF56112">
    <property type="entry name" value="Protein kinase-like (PK-like)"/>
    <property type="match status" value="1"/>
</dbReference>
<sequence length="657" mass="74218">MEGHWIGPMPVEEFLEEHMGVSRGPFTPRSPGHLRNIFESIKAPSEYKSEKAYAEAVASVIQSAADLMPQFKFVLGKENKDTASTITTVTDAFVYKSDVDTESRPTQWSKAELWLEFKRISSVYGFKDDDSQEWVSQTDASKKCQGQLGTYAANTLNTQHRRHLFSLNLGPDGVRFFKWERTYAVVSRAFNLSTDGKYLVEFFHRYSTMTDGDRGLDETVTPATKEERSLAEPLLEPWIDSDGKDQREFVKIFVPDKDGGERAVIAGPALATPYNISGRATLGLPVYDVRTKKLCFLKDSWRDANLPEESDILQTLNDAKVRNVPTLVCGGVVRNQTSTSHKYIDSPWNRGAHPLLPCTRKHQRTLTEEVGHPLKMFKSSKQLTRVVYDAFLGHEDAFTKCQILHRDVSGGNILIVYDEKAPVDIHDSGGRGLLNDWDMAIYIDQLDKPARQAERTGTWQFMSIALLDERTKKHEPQDDFESFIYVMLYHGLRYLPHNEVGPGLKNLVSFIFDVGIDVGNGEWRGGAAKAALAASLRPLRRDFRFECDPFTSWIVDALEAINEWNTFRHSNSTFTTKSRLNKSIVKRETLALRDHQQLILLWKDVLGMDGWLSDDRVESQLKSTSTKRSHQDDDQPAQKKHKSGISGTAATSGNTAV</sequence>
<feature type="domain" description="Fungal-type protein kinase" evidence="2">
    <location>
        <begin position="137"/>
        <end position="489"/>
    </location>
</feature>
<organism evidence="3 4">
    <name type="scientific">Armillaria luteobubalina</name>
    <dbReference type="NCBI Taxonomy" id="153913"/>
    <lineage>
        <taxon>Eukaryota</taxon>
        <taxon>Fungi</taxon>
        <taxon>Dikarya</taxon>
        <taxon>Basidiomycota</taxon>
        <taxon>Agaricomycotina</taxon>
        <taxon>Agaricomycetes</taxon>
        <taxon>Agaricomycetidae</taxon>
        <taxon>Agaricales</taxon>
        <taxon>Marasmiineae</taxon>
        <taxon>Physalacriaceae</taxon>
        <taxon>Armillaria</taxon>
    </lineage>
</organism>
<comment type="caution">
    <text evidence="3">The sequence shown here is derived from an EMBL/GenBank/DDBJ whole genome shotgun (WGS) entry which is preliminary data.</text>
</comment>
<dbReference type="PANTHER" id="PTHR38248:SF2">
    <property type="entry name" value="FUNK1 11"/>
    <property type="match status" value="1"/>
</dbReference>
<dbReference type="EMBL" id="JAUEPU010000020">
    <property type="protein sequence ID" value="KAK0494667.1"/>
    <property type="molecule type" value="Genomic_DNA"/>
</dbReference>
<evidence type="ECO:0000313" key="4">
    <source>
        <dbReference type="Proteomes" id="UP001175228"/>
    </source>
</evidence>
<feature type="region of interest" description="Disordered" evidence="1">
    <location>
        <begin position="620"/>
        <end position="657"/>
    </location>
</feature>
<accession>A0AA39ULU1</accession>
<evidence type="ECO:0000256" key="1">
    <source>
        <dbReference type="SAM" id="MobiDB-lite"/>
    </source>
</evidence>
<dbReference type="Proteomes" id="UP001175228">
    <property type="component" value="Unassembled WGS sequence"/>
</dbReference>
<dbReference type="AlphaFoldDB" id="A0AA39ULU1"/>
<evidence type="ECO:0000259" key="2">
    <source>
        <dbReference type="Pfam" id="PF17667"/>
    </source>
</evidence>
<reference evidence="3" key="1">
    <citation type="submission" date="2023-06" db="EMBL/GenBank/DDBJ databases">
        <authorList>
            <consortium name="Lawrence Berkeley National Laboratory"/>
            <person name="Ahrendt S."/>
            <person name="Sahu N."/>
            <person name="Indic B."/>
            <person name="Wong-Bajracharya J."/>
            <person name="Merenyi Z."/>
            <person name="Ke H.-M."/>
            <person name="Monk M."/>
            <person name="Kocsube S."/>
            <person name="Drula E."/>
            <person name="Lipzen A."/>
            <person name="Balint B."/>
            <person name="Henrissat B."/>
            <person name="Andreopoulos B."/>
            <person name="Martin F.M."/>
            <person name="Harder C.B."/>
            <person name="Rigling D."/>
            <person name="Ford K.L."/>
            <person name="Foster G.D."/>
            <person name="Pangilinan J."/>
            <person name="Papanicolaou A."/>
            <person name="Barry K."/>
            <person name="LaButti K."/>
            <person name="Viragh M."/>
            <person name="Koriabine M."/>
            <person name="Yan M."/>
            <person name="Riley R."/>
            <person name="Champramary S."/>
            <person name="Plett K.L."/>
            <person name="Tsai I.J."/>
            <person name="Slot J."/>
            <person name="Sipos G."/>
            <person name="Plett J."/>
            <person name="Nagy L.G."/>
            <person name="Grigoriev I.V."/>
        </authorList>
    </citation>
    <scope>NUCLEOTIDE SEQUENCE</scope>
    <source>
        <strain evidence="3">HWK02</strain>
    </source>
</reference>
<dbReference type="InterPro" id="IPR040976">
    <property type="entry name" value="Pkinase_fungal"/>
</dbReference>
<evidence type="ECO:0000313" key="3">
    <source>
        <dbReference type="EMBL" id="KAK0494667.1"/>
    </source>
</evidence>
<gene>
    <name evidence="3" type="ORF">EDD18DRAFT_1256202</name>
</gene>
<name>A0AA39ULU1_9AGAR</name>
<dbReference type="Pfam" id="PF17667">
    <property type="entry name" value="Pkinase_fungal"/>
    <property type="match status" value="1"/>
</dbReference>
<protein>
    <recommendedName>
        <fullName evidence="2">Fungal-type protein kinase domain-containing protein</fullName>
    </recommendedName>
</protein>
<dbReference type="PANTHER" id="PTHR38248">
    <property type="entry name" value="FUNK1 6"/>
    <property type="match status" value="1"/>
</dbReference>
<keyword evidence="4" id="KW-1185">Reference proteome</keyword>
<feature type="compositionally biased region" description="Polar residues" evidence="1">
    <location>
        <begin position="645"/>
        <end position="657"/>
    </location>
</feature>
<dbReference type="InterPro" id="IPR011009">
    <property type="entry name" value="Kinase-like_dom_sf"/>
</dbReference>